<dbReference type="Proteomes" id="UP000326367">
    <property type="component" value="Unassembled WGS sequence"/>
</dbReference>
<organism evidence="1 2">
    <name type="scientific">Stenotrophomonas cyclobalanopsidis</name>
    <dbReference type="NCBI Taxonomy" id="2771362"/>
    <lineage>
        <taxon>Bacteria</taxon>
        <taxon>Pseudomonadati</taxon>
        <taxon>Pseudomonadota</taxon>
        <taxon>Gammaproteobacteria</taxon>
        <taxon>Lysobacterales</taxon>
        <taxon>Lysobacteraceae</taxon>
        <taxon>Stenotrophomonas</taxon>
    </lineage>
</organism>
<comment type="caution">
    <text evidence="1">The sequence shown here is derived from an EMBL/GenBank/DDBJ whole genome shotgun (WGS) entry which is preliminary data.</text>
</comment>
<evidence type="ECO:0000313" key="2">
    <source>
        <dbReference type="Proteomes" id="UP000326367"/>
    </source>
</evidence>
<gene>
    <name evidence="1" type="ORF">FJU31_01315</name>
</gene>
<reference evidence="1 2" key="1">
    <citation type="journal article" date="2020" name="Antonie Van Leeuwenhoek">
        <title>Stenotrophomonas cyclobalanopsidis sp. nov., isolated from the leaf spot disease of Cyclobalanopsis patelliformis.</title>
        <authorList>
            <person name="Bian D.R."/>
            <person name="Xue H."/>
            <person name="Piao C.G."/>
            <person name="Li Y."/>
        </authorList>
    </citation>
    <scope>NUCLEOTIDE SEQUENCE [LARGE SCALE GENOMIC DNA]</scope>
    <source>
        <strain evidence="1 2">TPQG1-4</strain>
    </source>
</reference>
<evidence type="ECO:0000313" key="1">
    <source>
        <dbReference type="EMBL" id="KAA9004516.1"/>
    </source>
</evidence>
<accession>A0ABQ6T6E2</accession>
<keyword evidence="2" id="KW-1185">Reference proteome</keyword>
<name>A0ABQ6T6E2_9GAMM</name>
<protein>
    <recommendedName>
        <fullName evidence="3">Lipoprotein</fullName>
    </recommendedName>
</protein>
<evidence type="ECO:0008006" key="3">
    <source>
        <dbReference type="Google" id="ProtNLM"/>
    </source>
</evidence>
<sequence length="158" mass="17411">MAQLRATPLLIATVILATGCSTLQAHRDPWCRQLAAYANTAQVDAPRSIELVTDWSRWSKGCEDDGSDAGKQFCHWLIPNTSTEFASANIRHTLACLDPTAIHAGRLRSTPVYITGKVEVYGAPMIDEDVMVTVEYADGIEDQLPHMKIQAERTPLDD</sequence>
<dbReference type="PROSITE" id="PS51257">
    <property type="entry name" value="PROKAR_LIPOPROTEIN"/>
    <property type="match status" value="1"/>
</dbReference>
<proteinExistence type="predicted"/>
<dbReference type="RefSeq" id="WP_150453168.1">
    <property type="nucleotide sequence ID" value="NZ_VYKI01000001.1"/>
</dbReference>
<dbReference type="EMBL" id="VYKI01000001">
    <property type="protein sequence ID" value="KAA9004516.1"/>
    <property type="molecule type" value="Genomic_DNA"/>
</dbReference>